<accession>A0A0E9QPG1</accession>
<reference evidence="1" key="2">
    <citation type="journal article" date="2015" name="Fish Shellfish Immunol.">
        <title>Early steps in the European eel (Anguilla anguilla)-Vibrio vulnificus interaction in the gills: Role of the RtxA13 toxin.</title>
        <authorList>
            <person name="Callol A."/>
            <person name="Pajuelo D."/>
            <person name="Ebbesson L."/>
            <person name="Teles M."/>
            <person name="MacKenzie S."/>
            <person name="Amaro C."/>
        </authorList>
    </citation>
    <scope>NUCLEOTIDE SEQUENCE</scope>
</reference>
<reference evidence="1" key="1">
    <citation type="submission" date="2014-11" db="EMBL/GenBank/DDBJ databases">
        <authorList>
            <person name="Amaro Gonzalez C."/>
        </authorList>
    </citation>
    <scope>NUCLEOTIDE SEQUENCE</scope>
</reference>
<proteinExistence type="predicted"/>
<organism evidence="1">
    <name type="scientific">Anguilla anguilla</name>
    <name type="common">European freshwater eel</name>
    <name type="synonym">Muraena anguilla</name>
    <dbReference type="NCBI Taxonomy" id="7936"/>
    <lineage>
        <taxon>Eukaryota</taxon>
        <taxon>Metazoa</taxon>
        <taxon>Chordata</taxon>
        <taxon>Craniata</taxon>
        <taxon>Vertebrata</taxon>
        <taxon>Euteleostomi</taxon>
        <taxon>Actinopterygii</taxon>
        <taxon>Neopterygii</taxon>
        <taxon>Teleostei</taxon>
        <taxon>Anguilliformes</taxon>
        <taxon>Anguillidae</taxon>
        <taxon>Anguilla</taxon>
    </lineage>
</organism>
<dbReference type="EMBL" id="GBXM01089873">
    <property type="protein sequence ID" value="JAH18704.1"/>
    <property type="molecule type" value="Transcribed_RNA"/>
</dbReference>
<evidence type="ECO:0000313" key="1">
    <source>
        <dbReference type="EMBL" id="JAH18704.1"/>
    </source>
</evidence>
<sequence>MRSSAVSSKWHAISSSCYPSCHSPPVKLPRTLESEVHFACGL</sequence>
<protein>
    <submittedName>
        <fullName evidence="1">Uncharacterized protein</fullName>
    </submittedName>
</protein>
<name>A0A0E9QPG1_ANGAN</name>
<dbReference type="AlphaFoldDB" id="A0A0E9QPG1"/>